<dbReference type="PANTHER" id="PTHR12526">
    <property type="entry name" value="GLYCOSYLTRANSFERASE"/>
    <property type="match status" value="1"/>
</dbReference>
<dbReference type="EMBL" id="CAADEZ010000035">
    <property type="protein sequence ID" value="VFJ46290.1"/>
    <property type="molecule type" value="Genomic_DNA"/>
</dbReference>
<evidence type="ECO:0000256" key="2">
    <source>
        <dbReference type="ARBA" id="ARBA00022679"/>
    </source>
</evidence>
<dbReference type="InterPro" id="IPR028098">
    <property type="entry name" value="Glyco_trans_4-like_N"/>
</dbReference>
<dbReference type="PANTHER" id="PTHR12526:SF629">
    <property type="entry name" value="TEICHURONIC ACID BIOSYNTHESIS GLYCOSYLTRANSFERASE TUAH-RELATED"/>
    <property type="match status" value="1"/>
</dbReference>
<accession>A0A450VR71</accession>
<dbReference type="Pfam" id="PF00534">
    <property type="entry name" value="Glycos_transf_1"/>
    <property type="match status" value="1"/>
</dbReference>
<evidence type="ECO:0000259" key="3">
    <source>
        <dbReference type="Pfam" id="PF00534"/>
    </source>
</evidence>
<dbReference type="EMBL" id="CAADFA010000072">
    <property type="protein sequence ID" value="VFJ49582.1"/>
    <property type="molecule type" value="Genomic_DNA"/>
</dbReference>
<reference evidence="7" key="1">
    <citation type="submission" date="2019-02" db="EMBL/GenBank/DDBJ databases">
        <authorList>
            <person name="Gruber-Vodicka R. H."/>
            <person name="Seah K. B. B."/>
        </authorList>
    </citation>
    <scope>NUCLEOTIDE SEQUENCE</scope>
    <source>
        <strain evidence="5">BECK_BZ163</strain>
        <strain evidence="7">BECK_BZ164</strain>
        <strain evidence="6">BECK_BZ165</strain>
    </source>
</reference>
<evidence type="ECO:0000313" key="7">
    <source>
        <dbReference type="EMBL" id="VFK07272.1"/>
    </source>
</evidence>
<dbReference type="Gene3D" id="3.40.50.2000">
    <property type="entry name" value="Glycogen Phosphorylase B"/>
    <property type="match status" value="2"/>
</dbReference>
<evidence type="ECO:0000256" key="1">
    <source>
        <dbReference type="ARBA" id="ARBA00022676"/>
    </source>
</evidence>
<evidence type="ECO:0000313" key="6">
    <source>
        <dbReference type="EMBL" id="VFJ49582.1"/>
    </source>
</evidence>
<dbReference type="SUPFAM" id="SSF53756">
    <property type="entry name" value="UDP-Glycosyltransferase/glycogen phosphorylase"/>
    <property type="match status" value="1"/>
</dbReference>
<proteinExistence type="predicted"/>
<dbReference type="Pfam" id="PF13439">
    <property type="entry name" value="Glyco_transf_4"/>
    <property type="match status" value="1"/>
</dbReference>
<dbReference type="CDD" id="cd03794">
    <property type="entry name" value="GT4_WbuB-like"/>
    <property type="match status" value="1"/>
</dbReference>
<dbReference type="GO" id="GO:1901135">
    <property type="term" value="P:carbohydrate derivative metabolic process"/>
    <property type="evidence" value="ECO:0007669"/>
    <property type="project" value="UniProtKB-ARBA"/>
</dbReference>
<dbReference type="AlphaFoldDB" id="A0A450VR71"/>
<feature type="domain" description="Glycosyl transferase family 1" evidence="3">
    <location>
        <begin position="190"/>
        <end position="349"/>
    </location>
</feature>
<sequence>MVYIITLGHKRFDSRIWVKEIASLTAAGIQVRYIVADGAGNETKSGVEIRDLGPWFLGGYGILSRIRQGLGLMQRGGFRRGDIVHFHDPIFLPFAFLLRLRGCRIIYDVHEDYPRDVLNFPFPMALRRIASWLLSFLEWCAGKLFYAIVTVTPTIVARFPAAKTVLVRNFPVMEELQVPDATPYSSRPLNIVYIGFIARIRGICEMLEAVALVNEHHSIRLTLAGYAEGFSPTTLLQQELASLPGWKYTDVLGFLDRAAVANVLANARIGLVVLHPIKTYPDAYPIKLFEYMSAGIPVIASDFPLWREIVVGNDCGLCVDPMRPEAIAEAIDFLITHPEEAQRMGENGRLAVEEKYSWAGEEPKLLALYSRLLEKAA</sequence>
<name>A0A450VR71_9GAMM</name>
<keyword evidence="2 7" id="KW-0808">Transferase</keyword>
<evidence type="ECO:0000313" key="5">
    <source>
        <dbReference type="EMBL" id="VFJ46290.1"/>
    </source>
</evidence>
<organism evidence="7">
    <name type="scientific">Candidatus Kentrum sp. FM</name>
    <dbReference type="NCBI Taxonomy" id="2126340"/>
    <lineage>
        <taxon>Bacteria</taxon>
        <taxon>Pseudomonadati</taxon>
        <taxon>Pseudomonadota</taxon>
        <taxon>Gammaproteobacteria</taxon>
        <taxon>Candidatus Kentrum</taxon>
    </lineage>
</organism>
<protein>
    <submittedName>
        <fullName evidence="7">Glycosyltransferase involved in cell wall bisynthesis</fullName>
    </submittedName>
</protein>
<dbReference type="GO" id="GO:0016757">
    <property type="term" value="F:glycosyltransferase activity"/>
    <property type="evidence" value="ECO:0007669"/>
    <property type="project" value="UniProtKB-KW"/>
</dbReference>
<keyword evidence="1" id="KW-0328">Glycosyltransferase</keyword>
<feature type="domain" description="Glycosyltransferase subfamily 4-like N-terminal" evidence="4">
    <location>
        <begin position="23"/>
        <end position="157"/>
    </location>
</feature>
<dbReference type="EMBL" id="CAADFL010000036">
    <property type="protein sequence ID" value="VFK07272.1"/>
    <property type="molecule type" value="Genomic_DNA"/>
</dbReference>
<evidence type="ECO:0000259" key="4">
    <source>
        <dbReference type="Pfam" id="PF13439"/>
    </source>
</evidence>
<dbReference type="InterPro" id="IPR001296">
    <property type="entry name" value="Glyco_trans_1"/>
</dbReference>
<gene>
    <name evidence="5" type="ORF">BECKFM1743A_GA0114220_100352</name>
    <name evidence="7" type="ORF">BECKFM1743B_GA0114221_100363</name>
    <name evidence="6" type="ORF">BECKFM1743C_GA0114222_1007210</name>
</gene>